<keyword evidence="1" id="KW-1277">Toxin-antitoxin system</keyword>
<evidence type="ECO:0000313" key="3">
    <source>
        <dbReference type="Proteomes" id="UP000782610"/>
    </source>
</evidence>
<dbReference type="InterPro" id="IPR035093">
    <property type="entry name" value="RelE/ParE_toxin_dom_sf"/>
</dbReference>
<comment type="caution">
    <text evidence="2">The sequence shown here is derived from an EMBL/GenBank/DDBJ whole genome shotgun (WGS) entry which is preliminary data.</text>
</comment>
<dbReference type="EMBL" id="JACRAF010000061">
    <property type="protein sequence ID" value="MBI4923730.1"/>
    <property type="molecule type" value="Genomic_DNA"/>
</dbReference>
<gene>
    <name evidence="2" type="ORF">HY834_18485</name>
</gene>
<evidence type="ECO:0000256" key="1">
    <source>
        <dbReference type="ARBA" id="ARBA00022649"/>
    </source>
</evidence>
<dbReference type="Gene3D" id="3.30.2310.20">
    <property type="entry name" value="RelE-like"/>
    <property type="match status" value="1"/>
</dbReference>
<protein>
    <submittedName>
        <fullName evidence="2">Type II toxin-antitoxin system RelE/ParE family toxin</fullName>
    </submittedName>
</protein>
<proteinExistence type="predicted"/>
<sequence length="85" mass="9710">MEDILAYVAQDSPRLALNLIDRLETAAMELGDSALRYPIVFEGTGVRRRVAGSYNIYFSAAGEFVHVHRILHRARHQQRLLFPND</sequence>
<organism evidence="2 3">
    <name type="scientific">Devosia nanyangense</name>
    <dbReference type="NCBI Taxonomy" id="1228055"/>
    <lineage>
        <taxon>Bacteria</taxon>
        <taxon>Pseudomonadati</taxon>
        <taxon>Pseudomonadota</taxon>
        <taxon>Alphaproteobacteria</taxon>
        <taxon>Hyphomicrobiales</taxon>
        <taxon>Devosiaceae</taxon>
        <taxon>Devosia</taxon>
    </lineage>
</organism>
<accession>A0A933L619</accession>
<dbReference type="InterPro" id="IPR007712">
    <property type="entry name" value="RelE/ParE_toxin"/>
</dbReference>
<dbReference type="Proteomes" id="UP000782610">
    <property type="component" value="Unassembled WGS sequence"/>
</dbReference>
<dbReference type="AlphaFoldDB" id="A0A933L619"/>
<reference evidence="2" key="1">
    <citation type="submission" date="2020-07" db="EMBL/GenBank/DDBJ databases">
        <title>Huge and variable diversity of episymbiotic CPR bacteria and DPANN archaea in groundwater ecosystems.</title>
        <authorList>
            <person name="He C.Y."/>
            <person name="Keren R."/>
            <person name="Whittaker M."/>
            <person name="Farag I.F."/>
            <person name="Doudna J."/>
            <person name="Cate J.H.D."/>
            <person name="Banfield J.F."/>
        </authorList>
    </citation>
    <scope>NUCLEOTIDE SEQUENCE</scope>
    <source>
        <strain evidence="2">NC_groundwater_1586_Pr3_B-0.1um_66_15</strain>
    </source>
</reference>
<name>A0A933L619_9HYPH</name>
<dbReference type="Pfam" id="PF05016">
    <property type="entry name" value="ParE_toxin"/>
    <property type="match status" value="1"/>
</dbReference>
<evidence type="ECO:0000313" key="2">
    <source>
        <dbReference type="EMBL" id="MBI4923730.1"/>
    </source>
</evidence>